<dbReference type="Pfam" id="PF04511">
    <property type="entry name" value="DER1"/>
    <property type="match status" value="1"/>
</dbReference>
<comment type="caution">
    <text evidence="10">The sequence shown here is derived from an EMBL/GenBank/DDBJ whole genome shotgun (WGS) entry which is preliminary data.</text>
</comment>
<comment type="subcellular location">
    <subcellularLocation>
        <location evidence="1 7">Endoplasmic reticulum membrane</location>
        <topology evidence="1 7">Multi-pass membrane protein</topology>
    </subcellularLocation>
</comment>
<dbReference type="PANTHER" id="PTHR11009">
    <property type="entry name" value="DER1-LIKE PROTEIN, DERLIN"/>
    <property type="match status" value="1"/>
</dbReference>
<evidence type="ECO:0000313" key="11">
    <source>
        <dbReference type="Proteomes" id="UP001516023"/>
    </source>
</evidence>
<dbReference type="AlphaFoldDB" id="A0ABD3QMC8"/>
<sequence>MHPADEDEKLCWDKELLTLMDLPEDVDVIPDDFEDPRGFYAALGCSRVSAHTEIKASYELEKKIYRQNSLRTHPDKNQGNPDAANKFLQVRERWDKVQLAYTILGCNVEYYYDRFRHAERCKRMEETKKHRVEGNESVMDAIARKWGDEGLVTGNHQAFPPCASLINTRLITCFLYAGKFGWRTLIGLHLMFEISTRYEVMGPICTRVRLRVQGANESSTRTENDTNGQPIPSDQPGLRQIEYYPRGESSDYAFALLLGILGILLSKFFLLPYLPYSITQNQHHVFFHCHLTFFVVYIWSKQHPDRNVNLFGVQMAAAYLPFAHLIIGYALNNGQTIPVDMLHGMFVGHLYFYLACVVPKVMRGRVIIVTPLWMVDLCNWLEGRGGLIFGGGGWEGNNPMLVDVDGVIGG</sequence>
<keyword evidence="6 7" id="KW-0472">Membrane</keyword>
<dbReference type="CDD" id="cd06257">
    <property type="entry name" value="DnaJ"/>
    <property type="match status" value="1"/>
</dbReference>
<dbReference type="Pfam" id="PF00226">
    <property type="entry name" value="DnaJ"/>
    <property type="match status" value="1"/>
</dbReference>
<evidence type="ECO:0000256" key="4">
    <source>
        <dbReference type="ARBA" id="ARBA00022824"/>
    </source>
</evidence>
<feature type="transmembrane region" description="Helical" evidence="7">
    <location>
        <begin position="283"/>
        <end position="299"/>
    </location>
</feature>
<evidence type="ECO:0000256" key="5">
    <source>
        <dbReference type="ARBA" id="ARBA00022989"/>
    </source>
</evidence>
<comment type="similarity">
    <text evidence="2 7">Belongs to the derlin family.</text>
</comment>
<keyword evidence="5 7" id="KW-1133">Transmembrane helix</keyword>
<dbReference type="InterPro" id="IPR036869">
    <property type="entry name" value="J_dom_sf"/>
</dbReference>
<feature type="compositionally biased region" description="Polar residues" evidence="8">
    <location>
        <begin position="215"/>
        <end position="232"/>
    </location>
</feature>
<evidence type="ECO:0000256" key="2">
    <source>
        <dbReference type="ARBA" id="ARBA00008917"/>
    </source>
</evidence>
<evidence type="ECO:0000313" key="10">
    <source>
        <dbReference type="EMBL" id="KAL3801238.1"/>
    </source>
</evidence>
<dbReference type="GO" id="GO:0006950">
    <property type="term" value="P:response to stress"/>
    <property type="evidence" value="ECO:0007669"/>
    <property type="project" value="UniProtKB-ARBA"/>
</dbReference>
<reference evidence="10 11" key="1">
    <citation type="journal article" date="2020" name="G3 (Bethesda)">
        <title>Improved Reference Genome for Cyclotella cryptica CCMP332, a Model for Cell Wall Morphogenesis, Salinity Adaptation, and Lipid Production in Diatoms (Bacillariophyta).</title>
        <authorList>
            <person name="Roberts W.R."/>
            <person name="Downey K.M."/>
            <person name="Ruck E.C."/>
            <person name="Traller J.C."/>
            <person name="Alverson A.J."/>
        </authorList>
    </citation>
    <scope>NUCLEOTIDE SEQUENCE [LARGE SCALE GENOMIC DNA]</scope>
    <source>
        <strain evidence="10 11">CCMP332</strain>
    </source>
</reference>
<keyword evidence="11" id="KW-1185">Reference proteome</keyword>
<comment type="function">
    <text evidence="7">May be involved in the degradation of misfolded endoplasmic reticulum (ER) luminal proteins.</text>
</comment>
<keyword evidence="3 7" id="KW-0812">Transmembrane</keyword>
<evidence type="ECO:0000256" key="1">
    <source>
        <dbReference type="ARBA" id="ARBA00004477"/>
    </source>
</evidence>
<dbReference type="Gene3D" id="1.10.287.110">
    <property type="entry name" value="DnaJ domain"/>
    <property type="match status" value="1"/>
</dbReference>
<dbReference type="InterPro" id="IPR007599">
    <property type="entry name" value="DER1"/>
</dbReference>
<evidence type="ECO:0000256" key="7">
    <source>
        <dbReference type="RuleBase" id="RU363059"/>
    </source>
</evidence>
<name>A0ABD3QMC8_9STRA</name>
<feature type="domain" description="J" evidence="9">
    <location>
        <begin position="38"/>
        <end position="116"/>
    </location>
</feature>
<dbReference type="Proteomes" id="UP001516023">
    <property type="component" value="Unassembled WGS sequence"/>
</dbReference>
<dbReference type="SUPFAM" id="SSF46565">
    <property type="entry name" value="Chaperone J-domain"/>
    <property type="match status" value="1"/>
</dbReference>
<evidence type="ECO:0000256" key="8">
    <source>
        <dbReference type="SAM" id="MobiDB-lite"/>
    </source>
</evidence>
<dbReference type="InterPro" id="IPR001623">
    <property type="entry name" value="DnaJ_domain"/>
</dbReference>
<dbReference type="EMBL" id="JABMIG020000028">
    <property type="protein sequence ID" value="KAL3801238.1"/>
    <property type="molecule type" value="Genomic_DNA"/>
</dbReference>
<evidence type="ECO:0000256" key="6">
    <source>
        <dbReference type="ARBA" id="ARBA00023136"/>
    </source>
</evidence>
<proteinExistence type="inferred from homology"/>
<dbReference type="PROSITE" id="PS50076">
    <property type="entry name" value="DNAJ_2"/>
    <property type="match status" value="1"/>
</dbReference>
<evidence type="ECO:0000256" key="3">
    <source>
        <dbReference type="ARBA" id="ARBA00022692"/>
    </source>
</evidence>
<protein>
    <recommendedName>
        <fullName evidence="7">Derlin</fullName>
    </recommendedName>
</protein>
<feature type="region of interest" description="Disordered" evidence="8">
    <location>
        <begin position="215"/>
        <end position="235"/>
    </location>
</feature>
<gene>
    <name evidence="10" type="ORF">HJC23_012638</name>
</gene>
<organism evidence="10 11">
    <name type="scientific">Cyclotella cryptica</name>
    <dbReference type="NCBI Taxonomy" id="29204"/>
    <lineage>
        <taxon>Eukaryota</taxon>
        <taxon>Sar</taxon>
        <taxon>Stramenopiles</taxon>
        <taxon>Ochrophyta</taxon>
        <taxon>Bacillariophyta</taxon>
        <taxon>Coscinodiscophyceae</taxon>
        <taxon>Thalassiosirophycidae</taxon>
        <taxon>Stephanodiscales</taxon>
        <taxon>Stephanodiscaceae</taxon>
        <taxon>Cyclotella</taxon>
    </lineage>
</organism>
<keyword evidence="4 7" id="KW-0256">Endoplasmic reticulum</keyword>
<accession>A0ABD3QMC8</accession>
<feature type="transmembrane region" description="Helical" evidence="7">
    <location>
        <begin position="252"/>
        <end position="271"/>
    </location>
</feature>
<evidence type="ECO:0000259" key="9">
    <source>
        <dbReference type="PROSITE" id="PS50076"/>
    </source>
</evidence>
<dbReference type="GO" id="GO:0005789">
    <property type="term" value="C:endoplasmic reticulum membrane"/>
    <property type="evidence" value="ECO:0007669"/>
    <property type="project" value="UniProtKB-SubCell"/>
</dbReference>
<feature type="transmembrane region" description="Helical" evidence="7">
    <location>
        <begin position="311"/>
        <end position="331"/>
    </location>
</feature>
<feature type="transmembrane region" description="Helical" evidence="7">
    <location>
        <begin position="337"/>
        <end position="358"/>
    </location>
</feature>
<dbReference type="PRINTS" id="PR00625">
    <property type="entry name" value="JDOMAIN"/>
</dbReference>